<keyword evidence="3" id="KW-0804">Transcription</keyword>
<dbReference type="PANTHER" id="PTHR44688:SF16">
    <property type="entry name" value="DNA-BINDING TRANSCRIPTIONAL ACTIVATOR DEVR_DOSR"/>
    <property type="match status" value="1"/>
</dbReference>
<keyword evidence="6" id="KW-1185">Reference proteome</keyword>
<dbReference type="Gene3D" id="1.10.10.10">
    <property type="entry name" value="Winged helix-like DNA-binding domain superfamily/Winged helix DNA-binding domain"/>
    <property type="match status" value="1"/>
</dbReference>
<dbReference type="InterPro" id="IPR036388">
    <property type="entry name" value="WH-like_DNA-bd_sf"/>
</dbReference>
<dbReference type="AlphaFoldDB" id="A0A1D9MGU1"/>
<protein>
    <recommendedName>
        <fullName evidence="4">HTH luxR-type domain-containing protein</fullName>
    </recommendedName>
</protein>
<feature type="domain" description="HTH luxR-type" evidence="4">
    <location>
        <begin position="1"/>
        <end position="61"/>
    </location>
</feature>
<sequence>MGLTPRELDCLSYLAAGLRPAEICFRLGISEKTFEKHIARAKDRLRARTRDQAVAKALILNIVTP</sequence>
<accession>A0A1D9MGU1</accession>
<dbReference type="PANTHER" id="PTHR44688">
    <property type="entry name" value="DNA-BINDING TRANSCRIPTIONAL ACTIVATOR DEVR_DOSR"/>
    <property type="match status" value="1"/>
</dbReference>
<dbReference type="KEGG" id="rhp:LPB142_10475"/>
<evidence type="ECO:0000313" key="6">
    <source>
        <dbReference type="Proteomes" id="UP000176562"/>
    </source>
</evidence>
<dbReference type="PRINTS" id="PR00038">
    <property type="entry name" value="HTHLUXR"/>
</dbReference>
<evidence type="ECO:0000313" key="5">
    <source>
        <dbReference type="EMBL" id="AOZ71013.1"/>
    </source>
</evidence>
<dbReference type="CDD" id="cd06170">
    <property type="entry name" value="LuxR_C_like"/>
    <property type="match status" value="1"/>
</dbReference>
<dbReference type="Proteomes" id="UP000176562">
    <property type="component" value="Chromosome"/>
</dbReference>
<name>A0A1D9MGU1_9RHOB</name>
<keyword evidence="2" id="KW-0238">DNA-binding</keyword>
<dbReference type="EMBL" id="CP017781">
    <property type="protein sequence ID" value="AOZ71013.1"/>
    <property type="molecule type" value="Genomic_DNA"/>
</dbReference>
<organism evidence="5 6">
    <name type="scientific">Rhodobacter xanthinilyticus</name>
    <dbReference type="NCBI Taxonomy" id="1850250"/>
    <lineage>
        <taxon>Bacteria</taxon>
        <taxon>Pseudomonadati</taxon>
        <taxon>Pseudomonadota</taxon>
        <taxon>Alphaproteobacteria</taxon>
        <taxon>Rhodobacterales</taxon>
        <taxon>Rhodobacter group</taxon>
        <taxon>Rhodobacter</taxon>
    </lineage>
</organism>
<dbReference type="GO" id="GO:0003677">
    <property type="term" value="F:DNA binding"/>
    <property type="evidence" value="ECO:0007669"/>
    <property type="project" value="UniProtKB-KW"/>
</dbReference>
<gene>
    <name evidence="5" type="ORF">LPB142_10475</name>
</gene>
<evidence type="ECO:0000256" key="2">
    <source>
        <dbReference type="ARBA" id="ARBA00023125"/>
    </source>
</evidence>
<dbReference type="PROSITE" id="PS50043">
    <property type="entry name" value="HTH_LUXR_2"/>
    <property type="match status" value="1"/>
</dbReference>
<proteinExistence type="predicted"/>
<dbReference type="Pfam" id="PF00196">
    <property type="entry name" value="GerE"/>
    <property type="match status" value="1"/>
</dbReference>
<dbReference type="STRING" id="1850250.LPB142_10475"/>
<evidence type="ECO:0000256" key="3">
    <source>
        <dbReference type="ARBA" id="ARBA00023163"/>
    </source>
</evidence>
<keyword evidence="1" id="KW-0805">Transcription regulation</keyword>
<dbReference type="InterPro" id="IPR016032">
    <property type="entry name" value="Sig_transdc_resp-reg_C-effctor"/>
</dbReference>
<reference evidence="5 6" key="1">
    <citation type="submission" date="2016-10" db="EMBL/GenBank/DDBJ databases">
        <title>Rhodobacter sp. LPB0142, isolated from sea water.</title>
        <authorList>
            <person name="Kim E."/>
            <person name="Yi H."/>
        </authorList>
    </citation>
    <scope>NUCLEOTIDE SEQUENCE [LARGE SCALE GENOMIC DNA]</scope>
    <source>
        <strain evidence="5 6">LPB0142</strain>
    </source>
</reference>
<evidence type="ECO:0000259" key="4">
    <source>
        <dbReference type="PROSITE" id="PS50043"/>
    </source>
</evidence>
<dbReference type="SMART" id="SM00421">
    <property type="entry name" value="HTH_LUXR"/>
    <property type="match status" value="1"/>
</dbReference>
<dbReference type="SUPFAM" id="SSF46894">
    <property type="entry name" value="C-terminal effector domain of the bipartite response regulators"/>
    <property type="match status" value="1"/>
</dbReference>
<evidence type="ECO:0000256" key="1">
    <source>
        <dbReference type="ARBA" id="ARBA00023015"/>
    </source>
</evidence>
<dbReference type="InterPro" id="IPR000792">
    <property type="entry name" value="Tscrpt_reg_LuxR_C"/>
</dbReference>
<dbReference type="GO" id="GO:0006355">
    <property type="term" value="P:regulation of DNA-templated transcription"/>
    <property type="evidence" value="ECO:0007669"/>
    <property type="project" value="InterPro"/>
</dbReference>